<dbReference type="PROSITE" id="PS50279">
    <property type="entry name" value="BPTI_KUNITZ_2"/>
    <property type="match status" value="1"/>
</dbReference>
<dbReference type="InterPro" id="IPR036880">
    <property type="entry name" value="Kunitz_BPTI_sf"/>
</dbReference>
<dbReference type="PANTHER" id="PTHR10083:SF374">
    <property type="entry name" value="BPTI_KUNITZ INHIBITOR DOMAIN-CONTAINING PROTEIN"/>
    <property type="match status" value="1"/>
</dbReference>
<keyword evidence="1" id="KW-1015">Disulfide bond</keyword>
<evidence type="ECO:0000313" key="5">
    <source>
        <dbReference type="Proteomes" id="UP000243686"/>
    </source>
</evidence>
<organism evidence="4 5">
    <name type="scientific">Opisthorchis viverrini</name>
    <name type="common">Southeast Asian liver fluke</name>
    <dbReference type="NCBI Taxonomy" id="6198"/>
    <lineage>
        <taxon>Eukaryota</taxon>
        <taxon>Metazoa</taxon>
        <taxon>Spiralia</taxon>
        <taxon>Lophotrochozoa</taxon>
        <taxon>Platyhelminthes</taxon>
        <taxon>Trematoda</taxon>
        <taxon>Digenea</taxon>
        <taxon>Opisthorchiida</taxon>
        <taxon>Opisthorchiata</taxon>
        <taxon>Opisthorchiidae</taxon>
        <taxon>Opisthorchis</taxon>
    </lineage>
</organism>
<dbReference type="Gene3D" id="4.10.410.10">
    <property type="entry name" value="Pancreatic trypsin inhibitor Kunitz domain"/>
    <property type="match status" value="1"/>
</dbReference>
<dbReference type="InterPro" id="IPR050098">
    <property type="entry name" value="TFPI/VKTCI-like"/>
</dbReference>
<reference evidence="4 5" key="1">
    <citation type="submission" date="2015-03" db="EMBL/GenBank/DDBJ databases">
        <title>Draft genome of the nematode, Opisthorchis viverrini.</title>
        <authorList>
            <person name="Mitreva M."/>
        </authorList>
    </citation>
    <scope>NUCLEOTIDE SEQUENCE [LARGE SCALE GENOMIC DNA]</scope>
    <source>
        <strain evidence="4">Khon Kaen</strain>
    </source>
</reference>
<evidence type="ECO:0000256" key="2">
    <source>
        <dbReference type="SAM" id="SignalP"/>
    </source>
</evidence>
<name>A0A1S8WPH7_OPIVI</name>
<evidence type="ECO:0000313" key="4">
    <source>
        <dbReference type="EMBL" id="OON16314.1"/>
    </source>
</evidence>
<dbReference type="PRINTS" id="PR00759">
    <property type="entry name" value="BASICPTASE"/>
</dbReference>
<dbReference type="SMART" id="SM00131">
    <property type="entry name" value="KU"/>
    <property type="match status" value="1"/>
</dbReference>
<dbReference type="PANTHER" id="PTHR10083">
    <property type="entry name" value="KUNITZ-TYPE PROTEASE INHIBITOR-RELATED"/>
    <property type="match status" value="1"/>
</dbReference>
<proteinExistence type="predicted"/>
<dbReference type="InterPro" id="IPR002223">
    <property type="entry name" value="Kunitz_BPTI"/>
</dbReference>
<dbReference type="EMBL" id="KV897939">
    <property type="protein sequence ID" value="OON16314.1"/>
    <property type="molecule type" value="Genomic_DNA"/>
</dbReference>
<protein>
    <submittedName>
        <fullName evidence="4">Kunitz/Bovine pancreatic trypsin inhibitor domain protein</fullName>
    </submittedName>
</protein>
<keyword evidence="2" id="KW-0732">Signal</keyword>
<dbReference type="GO" id="GO:0004867">
    <property type="term" value="F:serine-type endopeptidase inhibitor activity"/>
    <property type="evidence" value="ECO:0007669"/>
    <property type="project" value="InterPro"/>
</dbReference>
<dbReference type="Pfam" id="PF00014">
    <property type="entry name" value="Kunitz_BPTI"/>
    <property type="match status" value="1"/>
</dbReference>
<evidence type="ECO:0000259" key="3">
    <source>
        <dbReference type="PROSITE" id="PS50279"/>
    </source>
</evidence>
<evidence type="ECO:0000256" key="1">
    <source>
        <dbReference type="ARBA" id="ARBA00023157"/>
    </source>
</evidence>
<sequence>MQAVGLSILLVFASCIAMDVRNGTTPDFCLDEPSPGMCSAYIESYFYNASAKECQTFIYGGCHGNRNSFETVDECLRVCSPTTLSNVE</sequence>
<dbReference type="FunFam" id="4.10.410.10:FF:000004">
    <property type="entry name" value="Tissue factor pathway inhibitor"/>
    <property type="match status" value="1"/>
</dbReference>
<feature type="chain" id="PRO_5013318070" evidence="2">
    <location>
        <begin position="18"/>
        <end position="88"/>
    </location>
</feature>
<dbReference type="CDD" id="cd00109">
    <property type="entry name" value="Kunitz-type"/>
    <property type="match status" value="1"/>
</dbReference>
<dbReference type="GO" id="GO:0005615">
    <property type="term" value="C:extracellular space"/>
    <property type="evidence" value="ECO:0007669"/>
    <property type="project" value="TreeGrafter"/>
</dbReference>
<gene>
    <name evidence="4" type="ORF">X801_07875</name>
</gene>
<feature type="domain" description="BPTI/Kunitz inhibitor" evidence="3">
    <location>
        <begin position="29"/>
        <end position="79"/>
    </location>
</feature>
<accession>A0A1S8WPH7</accession>
<dbReference type="Proteomes" id="UP000243686">
    <property type="component" value="Unassembled WGS sequence"/>
</dbReference>
<dbReference type="AlphaFoldDB" id="A0A1S8WPH7"/>
<dbReference type="SUPFAM" id="SSF57362">
    <property type="entry name" value="BPTI-like"/>
    <property type="match status" value="1"/>
</dbReference>
<feature type="signal peptide" evidence="2">
    <location>
        <begin position="1"/>
        <end position="17"/>
    </location>
</feature>
<keyword evidence="5" id="KW-1185">Reference proteome</keyword>
<dbReference type="PROSITE" id="PS00280">
    <property type="entry name" value="BPTI_KUNITZ_1"/>
    <property type="match status" value="1"/>
</dbReference>
<dbReference type="InterPro" id="IPR020901">
    <property type="entry name" value="Prtase_inh_Kunz-CS"/>
</dbReference>